<dbReference type="PRINTS" id="PR01023">
    <property type="entry name" value="NAFLGMOTY"/>
</dbReference>
<dbReference type="Proteomes" id="UP001595548">
    <property type="component" value="Unassembled WGS sequence"/>
</dbReference>
<dbReference type="PROSITE" id="PS51123">
    <property type="entry name" value="OMPA_2"/>
    <property type="match status" value="1"/>
</dbReference>
<keyword evidence="5" id="KW-0175">Coiled coil</keyword>
<dbReference type="PANTHER" id="PTHR30329">
    <property type="entry name" value="STATOR ELEMENT OF FLAGELLAR MOTOR COMPLEX"/>
    <property type="match status" value="1"/>
</dbReference>
<sequence>MYGIKHHKKALLGTTLAAVLATGCATTPEEPDERLVRLRAELDNVSTIDEANRYAPVKLREAEESLDKLEMLLRSDAKPDVVSHQVYLVDRKIDIAAQNARMQASDEIVEQADAKRRNLIIAARTSEAESATRRAQEMNQRAKEAAERANMAEERALAAEAYAQQMASRANKLENDLQNISTEQTDRGLVLTLGNILFEVDKETIKTGSERTLQRVADFLNEYPERKVMIEGFTDDTGADSYNQGLSERRAASVKSNLVGNGVDSSRIRTRGYGETHPVASNDSQAGRLQNRRVEIIIADEGEEVSDRDS</sequence>
<evidence type="ECO:0000259" key="7">
    <source>
        <dbReference type="PROSITE" id="PS51123"/>
    </source>
</evidence>
<organism evidence="8 9">
    <name type="scientific">Gilvimarinus japonicus</name>
    <dbReference type="NCBI Taxonomy" id="1796469"/>
    <lineage>
        <taxon>Bacteria</taxon>
        <taxon>Pseudomonadati</taxon>
        <taxon>Pseudomonadota</taxon>
        <taxon>Gammaproteobacteria</taxon>
        <taxon>Cellvibrionales</taxon>
        <taxon>Cellvibrionaceae</taxon>
        <taxon>Gilvimarinus</taxon>
    </lineage>
</organism>
<feature type="domain" description="OmpA-like" evidence="7">
    <location>
        <begin position="185"/>
        <end position="302"/>
    </location>
</feature>
<evidence type="ECO:0000256" key="4">
    <source>
        <dbReference type="PROSITE-ProRule" id="PRU00473"/>
    </source>
</evidence>
<accession>A0ABV7HNH9</accession>
<dbReference type="SUPFAM" id="SSF103088">
    <property type="entry name" value="OmpA-like"/>
    <property type="match status" value="1"/>
</dbReference>
<evidence type="ECO:0000313" key="8">
    <source>
        <dbReference type="EMBL" id="MFC3154284.1"/>
    </source>
</evidence>
<evidence type="ECO:0000256" key="6">
    <source>
        <dbReference type="SAM" id="MobiDB-lite"/>
    </source>
</evidence>
<comment type="subcellular location">
    <subcellularLocation>
        <location evidence="1">Cell outer membrane</location>
    </subcellularLocation>
</comment>
<dbReference type="InterPro" id="IPR006665">
    <property type="entry name" value="OmpA-like"/>
</dbReference>
<feature type="coiled-coil region" evidence="5">
    <location>
        <begin position="128"/>
        <end position="183"/>
    </location>
</feature>
<dbReference type="InterPro" id="IPR050330">
    <property type="entry name" value="Bact_OuterMem_StrucFunc"/>
</dbReference>
<dbReference type="Gene3D" id="3.30.1330.60">
    <property type="entry name" value="OmpA-like domain"/>
    <property type="match status" value="1"/>
</dbReference>
<proteinExistence type="predicted"/>
<evidence type="ECO:0000256" key="5">
    <source>
        <dbReference type="SAM" id="Coils"/>
    </source>
</evidence>
<gene>
    <name evidence="8" type="ORF">ACFOEB_03645</name>
</gene>
<dbReference type="PANTHER" id="PTHR30329:SF21">
    <property type="entry name" value="LIPOPROTEIN YIAD-RELATED"/>
    <property type="match status" value="1"/>
</dbReference>
<keyword evidence="9" id="KW-1185">Reference proteome</keyword>
<protein>
    <submittedName>
        <fullName evidence="8">OmpA family protein</fullName>
    </submittedName>
</protein>
<comment type="caution">
    <text evidence="8">The sequence shown here is derived from an EMBL/GenBank/DDBJ whole genome shotgun (WGS) entry which is preliminary data.</text>
</comment>
<dbReference type="PROSITE" id="PS51257">
    <property type="entry name" value="PROKAR_LIPOPROTEIN"/>
    <property type="match status" value="1"/>
</dbReference>
<keyword evidence="3" id="KW-0998">Cell outer membrane</keyword>
<dbReference type="Pfam" id="PF00691">
    <property type="entry name" value="OmpA"/>
    <property type="match status" value="1"/>
</dbReference>
<evidence type="ECO:0000256" key="3">
    <source>
        <dbReference type="ARBA" id="ARBA00023237"/>
    </source>
</evidence>
<evidence type="ECO:0000256" key="2">
    <source>
        <dbReference type="ARBA" id="ARBA00023136"/>
    </source>
</evidence>
<dbReference type="Pfam" id="PF14346">
    <property type="entry name" value="DUF4398"/>
    <property type="match status" value="1"/>
</dbReference>
<dbReference type="RefSeq" id="WP_382414462.1">
    <property type="nucleotide sequence ID" value="NZ_AP031500.1"/>
</dbReference>
<reference evidence="9" key="1">
    <citation type="journal article" date="2019" name="Int. J. Syst. Evol. Microbiol.">
        <title>The Global Catalogue of Microorganisms (GCM) 10K type strain sequencing project: providing services to taxonomists for standard genome sequencing and annotation.</title>
        <authorList>
            <consortium name="The Broad Institute Genomics Platform"/>
            <consortium name="The Broad Institute Genome Sequencing Center for Infectious Disease"/>
            <person name="Wu L."/>
            <person name="Ma J."/>
        </authorList>
    </citation>
    <scope>NUCLEOTIDE SEQUENCE [LARGE SCALE GENOMIC DNA]</scope>
    <source>
        <strain evidence="9">KCTC 52141</strain>
    </source>
</reference>
<dbReference type="CDD" id="cd07185">
    <property type="entry name" value="OmpA_C-like"/>
    <property type="match status" value="1"/>
</dbReference>
<name>A0ABV7HNH9_9GAMM</name>
<dbReference type="InterPro" id="IPR036737">
    <property type="entry name" value="OmpA-like_sf"/>
</dbReference>
<dbReference type="PRINTS" id="PR01021">
    <property type="entry name" value="OMPADOMAIN"/>
</dbReference>
<dbReference type="EMBL" id="JBHRTL010000004">
    <property type="protein sequence ID" value="MFC3154284.1"/>
    <property type="molecule type" value="Genomic_DNA"/>
</dbReference>
<evidence type="ECO:0000313" key="9">
    <source>
        <dbReference type="Proteomes" id="UP001595548"/>
    </source>
</evidence>
<keyword evidence="2 4" id="KW-0472">Membrane</keyword>
<evidence type="ECO:0000256" key="1">
    <source>
        <dbReference type="ARBA" id="ARBA00004442"/>
    </source>
</evidence>
<dbReference type="InterPro" id="IPR006664">
    <property type="entry name" value="OMP_bac"/>
</dbReference>
<feature type="region of interest" description="Disordered" evidence="6">
    <location>
        <begin position="265"/>
        <end position="287"/>
    </location>
</feature>
<dbReference type="InterPro" id="IPR025511">
    <property type="entry name" value="DUF4398"/>
</dbReference>